<dbReference type="Pfam" id="PF02127">
    <property type="entry name" value="Peptidase_M18"/>
    <property type="match status" value="1"/>
</dbReference>
<comment type="subunit">
    <text evidence="4">Tetrahedron-shaped homododecamer built from six homodimers.</text>
</comment>
<name>A0A8C5BBU2_GADMO</name>
<dbReference type="GO" id="GO:0008270">
    <property type="term" value="F:zinc ion binding"/>
    <property type="evidence" value="ECO:0007669"/>
    <property type="project" value="InterPro"/>
</dbReference>
<evidence type="ECO:0000256" key="8">
    <source>
        <dbReference type="ARBA" id="ARBA00022670"/>
    </source>
</evidence>
<dbReference type="InterPro" id="IPR023358">
    <property type="entry name" value="Peptidase_M18_dom2"/>
</dbReference>
<keyword evidence="8" id="KW-0645">Protease</keyword>
<feature type="region of interest" description="Disordered" evidence="13">
    <location>
        <begin position="729"/>
        <end position="764"/>
    </location>
</feature>
<evidence type="ECO:0000256" key="10">
    <source>
        <dbReference type="ARBA" id="ARBA00022801"/>
    </source>
</evidence>
<evidence type="ECO:0000256" key="9">
    <source>
        <dbReference type="ARBA" id="ARBA00022723"/>
    </source>
</evidence>
<keyword evidence="11" id="KW-0862">Zinc</keyword>
<keyword evidence="12" id="KW-0482">Metalloprotease</keyword>
<feature type="compositionally biased region" description="Gly residues" evidence="13">
    <location>
        <begin position="458"/>
        <end position="468"/>
    </location>
</feature>
<reference evidence="14" key="2">
    <citation type="submission" date="2025-09" db="UniProtKB">
        <authorList>
            <consortium name="Ensembl"/>
        </authorList>
    </citation>
    <scope>IDENTIFICATION</scope>
</reference>
<comment type="cofactor">
    <cofactor evidence="2">
        <name>Zn(2+)</name>
        <dbReference type="ChEBI" id="CHEBI:29105"/>
    </cofactor>
</comment>
<accession>A0A8C5BBU2</accession>
<evidence type="ECO:0000256" key="3">
    <source>
        <dbReference type="ARBA" id="ARBA00008290"/>
    </source>
</evidence>
<evidence type="ECO:0000256" key="5">
    <source>
        <dbReference type="ARBA" id="ARBA00011965"/>
    </source>
</evidence>
<comment type="catalytic activity">
    <reaction evidence="1">
        <text>Release of an N-terminal aspartate or glutamate from a peptide, with a preference for aspartate.</text>
        <dbReference type="EC" id="3.4.11.21"/>
    </reaction>
</comment>
<dbReference type="AlphaFoldDB" id="A0A8C5BBU2"/>
<evidence type="ECO:0000313" key="15">
    <source>
        <dbReference type="Proteomes" id="UP000694546"/>
    </source>
</evidence>
<feature type="region of interest" description="Disordered" evidence="13">
    <location>
        <begin position="812"/>
        <end position="831"/>
    </location>
</feature>
<protein>
    <recommendedName>
        <fullName evidence="6">Aspartyl aminopeptidase</fullName>
        <ecNumber evidence="5">3.4.11.21</ecNumber>
    </recommendedName>
</protein>
<evidence type="ECO:0000313" key="14">
    <source>
        <dbReference type="Ensembl" id="ENSGMOP00000044557.1"/>
    </source>
</evidence>
<evidence type="ECO:0000256" key="1">
    <source>
        <dbReference type="ARBA" id="ARBA00001335"/>
    </source>
</evidence>
<feature type="region of interest" description="Disordered" evidence="13">
    <location>
        <begin position="451"/>
        <end position="470"/>
    </location>
</feature>
<evidence type="ECO:0000256" key="7">
    <source>
        <dbReference type="ARBA" id="ARBA00022438"/>
    </source>
</evidence>
<keyword evidence="9" id="KW-0479">Metal-binding</keyword>
<organism evidence="14 15">
    <name type="scientific">Gadus morhua</name>
    <name type="common">Atlantic cod</name>
    <dbReference type="NCBI Taxonomy" id="8049"/>
    <lineage>
        <taxon>Eukaryota</taxon>
        <taxon>Metazoa</taxon>
        <taxon>Chordata</taxon>
        <taxon>Craniata</taxon>
        <taxon>Vertebrata</taxon>
        <taxon>Euteleostomi</taxon>
        <taxon>Actinopterygii</taxon>
        <taxon>Neopterygii</taxon>
        <taxon>Teleostei</taxon>
        <taxon>Neoteleostei</taxon>
        <taxon>Acanthomorphata</taxon>
        <taxon>Zeiogadaria</taxon>
        <taxon>Gadariae</taxon>
        <taxon>Gadiformes</taxon>
        <taxon>Gadoidei</taxon>
        <taxon>Gadidae</taxon>
        <taxon>Gadus</taxon>
    </lineage>
</organism>
<dbReference type="NCBIfam" id="NF002759">
    <property type="entry name" value="PRK02813.1"/>
    <property type="match status" value="1"/>
</dbReference>
<dbReference type="Proteomes" id="UP000694546">
    <property type="component" value="Chromosome 7"/>
</dbReference>
<evidence type="ECO:0000256" key="13">
    <source>
        <dbReference type="SAM" id="MobiDB-lite"/>
    </source>
</evidence>
<proteinExistence type="inferred from homology"/>
<evidence type="ECO:0000256" key="2">
    <source>
        <dbReference type="ARBA" id="ARBA00001947"/>
    </source>
</evidence>
<dbReference type="Gene3D" id="2.30.250.10">
    <property type="entry name" value="Aminopeptidase i, Domain 2"/>
    <property type="match status" value="1"/>
</dbReference>
<comment type="similarity">
    <text evidence="3">Belongs to the peptidase M18 family.</text>
</comment>
<evidence type="ECO:0000256" key="11">
    <source>
        <dbReference type="ARBA" id="ARBA00022833"/>
    </source>
</evidence>
<feature type="region of interest" description="Disordered" evidence="13">
    <location>
        <begin position="605"/>
        <end position="644"/>
    </location>
</feature>
<dbReference type="PRINTS" id="PR00932">
    <property type="entry name" value="AMINO1PTASE"/>
</dbReference>
<dbReference type="CDD" id="cd05658">
    <property type="entry name" value="M18_DAP"/>
    <property type="match status" value="1"/>
</dbReference>
<dbReference type="GO" id="GO:0006508">
    <property type="term" value="P:proteolysis"/>
    <property type="evidence" value="ECO:0007669"/>
    <property type="project" value="UniProtKB-KW"/>
</dbReference>
<dbReference type="InterPro" id="IPR001948">
    <property type="entry name" value="Peptidase_M18"/>
</dbReference>
<reference evidence="14" key="1">
    <citation type="submission" date="2025-08" db="UniProtKB">
        <authorList>
            <consortium name="Ensembl"/>
        </authorList>
    </citation>
    <scope>IDENTIFICATION</scope>
</reference>
<dbReference type="Ensembl" id="ENSGMOT00000061912.1">
    <property type="protein sequence ID" value="ENSGMOP00000044557.1"/>
    <property type="gene ID" value="ENSGMOG00000005700.2"/>
</dbReference>
<dbReference type="SUPFAM" id="SSF53187">
    <property type="entry name" value="Zn-dependent exopeptidases"/>
    <property type="match status" value="1"/>
</dbReference>
<evidence type="ECO:0000256" key="4">
    <source>
        <dbReference type="ARBA" id="ARBA00011395"/>
    </source>
</evidence>
<dbReference type="SUPFAM" id="SSF101821">
    <property type="entry name" value="Aminopeptidase/glucanase lid domain"/>
    <property type="match status" value="1"/>
</dbReference>
<evidence type="ECO:0000256" key="6">
    <source>
        <dbReference type="ARBA" id="ARBA00015118"/>
    </source>
</evidence>
<keyword evidence="15" id="KW-1185">Reference proteome</keyword>
<keyword evidence="10" id="KW-0378">Hydrolase</keyword>
<dbReference type="GO" id="GO:0008237">
    <property type="term" value="F:metallopeptidase activity"/>
    <property type="evidence" value="ECO:0007669"/>
    <property type="project" value="UniProtKB-KW"/>
</dbReference>
<dbReference type="GO" id="GO:0004177">
    <property type="term" value="F:aminopeptidase activity"/>
    <property type="evidence" value="ECO:0007669"/>
    <property type="project" value="UniProtKB-KW"/>
</dbReference>
<dbReference type="GeneTree" id="ENSGT00390000003164"/>
<evidence type="ECO:0000256" key="12">
    <source>
        <dbReference type="ARBA" id="ARBA00023049"/>
    </source>
</evidence>
<dbReference type="PANTHER" id="PTHR28570:SF3">
    <property type="entry name" value="ASPARTYL AMINOPEPTIDASE"/>
    <property type="match status" value="1"/>
</dbReference>
<dbReference type="EC" id="3.4.11.21" evidence="5"/>
<keyword evidence="7" id="KW-0031">Aminopeptidase</keyword>
<dbReference type="PANTHER" id="PTHR28570">
    <property type="entry name" value="ASPARTYL AMINOPEPTIDASE"/>
    <property type="match status" value="1"/>
</dbReference>
<sequence length="876" mass="98162">MSLLFTQVDFDCFDGAVSFVNINDSHWRFVTSSRPGLRVHSMQALIMNSKEAVQKAAKEFLTFVNAGVSPYHVVEECKRRLLAAGFVELKESEQWDIRTANKYFMTRNYSSLIAFAVGGLFLPGNGFSMIGAHTDSPCLRVKPRSKKTSQGCLQVGVECYGGGIWNTWFDRDLTVAGRVMVKVGERLVHRLVHVGRPILRVPHLAIHLQRDINDSFGPNKETHLVPILATAIQAELEKDGASSGNAVDAKTTAEKHHPALVQLLCEQLGVEPDALMDFELCLTDTQPGVLGGVYEEFIYAPRLDNLHSCFCALEGLIESCVGDTLTSDPNIRMISLYDNEEVGSESAQGAQSNLTEMVLTRLSSSVFHRAAPLSFMLSADMAHAVHPNYQEKHDENHRPSFHKGPVIKFNSNQRYATTAVTAAMLREIASRVEVPLQDVMVRNDSPCGTTIGAHPVGPAGGPRPGRGGAPALHALHQGDDLHLWGAAEHHPLQGTPPYDTPPTLHYPTIPTHTALHHPTIHHPHYITPPYNTPPHYTTLQYTTHTALHYPTIHHPHYTTHTTLQYTTHTTLPTLHYNTPPALHYTTLQYTIHTALHTEHHHLHHPHYHQSTNSTPPTLHTEHHPLHHPHYTTHRAPPSTPPTLHTEHHPLHHPHYTQSTTLYTTHTTLHTEHHPLHHPHYTTHRAPPSTPPTLHYTQSTTLYTTHTTLHTEHHPLHHPHYTQSTTLYTTHTTHRASPSTPPTLHTEHHPLHHPHYTTHRAPPSTPPTLHYTQSTTLYITHTTLHTEHHPLHHPHYTQSTTLYTTHTTLHTEHHPLHHPHYTTHRAPPSTSPTLHYTQSTTLYTSGSQPFLQGPPNSLLISSPPPPPLTIHFCVLCL</sequence>
<dbReference type="Gene3D" id="3.40.630.10">
    <property type="entry name" value="Zn peptidases"/>
    <property type="match status" value="1"/>
</dbReference>